<evidence type="ECO:0000313" key="3">
    <source>
        <dbReference type="Proteomes" id="UP000624709"/>
    </source>
</evidence>
<organism evidence="2 3">
    <name type="scientific">Actinoplanes palleronii</name>
    <dbReference type="NCBI Taxonomy" id="113570"/>
    <lineage>
        <taxon>Bacteria</taxon>
        <taxon>Bacillati</taxon>
        <taxon>Actinomycetota</taxon>
        <taxon>Actinomycetes</taxon>
        <taxon>Micromonosporales</taxon>
        <taxon>Micromonosporaceae</taxon>
        <taxon>Actinoplanes</taxon>
    </lineage>
</organism>
<dbReference type="EMBL" id="BOMS01000101">
    <property type="protein sequence ID" value="GIE70265.1"/>
    <property type="molecule type" value="Genomic_DNA"/>
</dbReference>
<feature type="compositionally biased region" description="Basic and acidic residues" evidence="1">
    <location>
        <begin position="8"/>
        <end position="27"/>
    </location>
</feature>
<proteinExistence type="predicted"/>
<accession>A0ABQ4BHW3</accession>
<keyword evidence="3" id="KW-1185">Reference proteome</keyword>
<comment type="caution">
    <text evidence="2">The sequence shown here is derived from an EMBL/GenBank/DDBJ whole genome shotgun (WGS) entry which is preliminary data.</text>
</comment>
<evidence type="ECO:0000313" key="2">
    <source>
        <dbReference type="EMBL" id="GIE70265.1"/>
    </source>
</evidence>
<name>A0ABQ4BHW3_9ACTN</name>
<reference evidence="2 3" key="1">
    <citation type="submission" date="2021-01" db="EMBL/GenBank/DDBJ databases">
        <title>Whole genome shotgun sequence of Actinoplanes palleronii NBRC 14916.</title>
        <authorList>
            <person name="Komaki H."/>
            <person name="Tamura T."/>
        </authorList>
    </citation>
    <scope>NUCLEOTIDE SEQUENCE [LARGE SCALE GENOMIC DNA]</scope>
    <source>
        <strain evidence="2 3">NBRC 14916</strain>
    </source>
</reference>
<evidence type="ECO:0000256" key="1">
    <source>
        <dbReference type="SAM" id="MobiDB-lite"/>
    </source>
</evidence>
<gene>
    <name evidence="2" type="ORF">Apa02nite_063730</name>
</gene>
<sequence length="59" mass="6061">MSNSAATARDDIPVAAGDERGSREGIRHPNKIRVATPVVTSRAPSPKLGVHSAGVRSGV</sequence>
<feature type="region of interest" description="Disordered" evidence="1">
    <location>
        <begin position="1"/>
        <end position="33"/>
    </location>
</feature>
<protein>
    <submittedName>
        <fullName evidence="2">Uncharacterized protein</fullName>
    </submittedName>
</protein>
<dbReference type="Proteomes" id="UP000624709">
    <property type="component" value="Unassembled WGS sequence"/>
</dbReference>